<dbReference type="RefSeq" id="WP_039689669.1">
    <property type="nucleotide sequence ID" value="NZ_CP009302.1"/>
</dbReference>
<keyword evidence="5" id="KW-0547">Nucleotide-binding</keyword>
<keyword evidence="2" id="KW-0813">Transport</keyword>
<dbReference type="SMART" id="SM00382">
    <property type="entry name" value="AAA"/>
    <property type="match status" value="1"/>
</dbReference>
<dbReference type="InterPro" id="IPR039421">
    <property type="entry name" value="Type_1_exporter"/>
</dbReference>
<evidence type="ECO:0000313" key="14">
    <source>
        <dbReference type="Proteomes" id="UP000031121"/>
    </source>
</evidence>
<proteinExistence type="inferred from homology"/>
<gene>
    <name evidence="13" type="ORF">JI75_06730</name>
</gene>
<dbReference type="GO" id="GO:0140359">
    <property type="term" value="F:ABC-type transporter activity"/>
    <property type="evidence" value="ECO:0007669"/>
    <property type="project" value="InterPro"/>
</dbReference>
<dbReference type="InterPro" id="IPR036640">
    <property type="entry name" value="ABC1_TM_sf"/>
</dbReference>
<evidence type="ECO:0000256" key="8">
    <source>
        <dbReference type="ARBA" id="ARBA00023136"/>
    </source>
</evidence>
<dbReference type="STRING" id="1531429.JI75_06730"/>
<evidence type="ECO:0000256" key="2">
    <source>
        <dbReference type="ARBA" id="ARBA00022448"/>
    </source>
</evidence>
<dbReference type="SUPFAM" id="SSF90123">
    <property type="entry name" value="ABC transporter transmembrane region"/>
    <property type="match status" value="1"/>
</dbReference>
<dbReference type="PROSITE" id="PS00211">
    <property type="entry name" value="ABC_TRANSPORTER_1"/>
    <property type="match status" value="1"/>
</dbReference>
<comment type="similarity">
    <text evidence="9">Belongs to the ABC transporter superfamily. Siderophore-Fe(3+) uptake transporter (SIUT) (TC 3.A.1.21) family.</text>
</comment>
<name>A0A0A8BB35_9ACTN</name>
<sequence>MIVDQIDALVGEKTGVKTQATLYAIGGIVEAGVYVALLPLLRALSQSDVESALRWALVAIAFGVVSAAVNFASENRGYLIGTKQVVRRLQERLGDHVVSLPLGWFNAQRAGQLSSLLERDLQMVMNFPGVFLRQLVLSVTVPVCIALIFLYIDWRIFLSFIVLLPLLFSGAKKMGQAAGDGHLREEESNARLTSRVLEFVHAQPILRATGQAREGWSALEADIQRDREATVDTLDATARPMLNYTITVYSVFGLVFVCSTALLAQGAIDAVEYLLVAVLGLRFIDALVKIGSQGMAFRVCRNALDAVQRVLSAQPLPQAADPKRPSGADVAFDRVGFSYDQKRSVLDDVSLSCPEKSLTALVGPSGSGKTTLTRLAARFWDVDAGSVRIGGVDVRDMRPDELLDMISFVFQDVYLFDGTIEDNVRFGSPEATDEQVRRAARVARLDEVAERLDDGWSAHVGEGGCRLSGGERQRVSIARALLKDAPIVLFDEATSALDAENEAAVVDAMHELSRDRTVLVIAHRLSTIAAADQIAMLEDGRITQLGTHEELLAQEGRYRSFWADREKAQGWRISRS</sequence>
<keyword evidence="6" id="KW-0067">ATP-binding</keyword>
<dbReference type="GO" id="GO:0016887">
    <property type="term" value="F:ATP hydrolysis activity"/>
    <property type="evidence" value="ECO:0007669"/>
    <property type="project" value="InterPro"/>
</dbReference>
<evidence type="ECO:0000259" key="12">
    <source>
        <dbReference type="PROSITE" id="PS50929"/>
    </source>
</evidence>
<dbReference type="InterPro" id="IPR017871">
    <property type="entry name" value="ABC_transporter-like_CS"/>
</dbReference>
<dbReference type="OrthoDB" id="9806127at2"/>
<dbReference type="Pfam" id="PF00664">
    <property type="entry name" value="ABC_membrane"/>
    <property type="match status" value="1"/>
</dbReference>
<feature type="domain" description="ABC transporter" evidence="11">
    <location>
        <begin position="330"/>
        <end position="564"/>
    </location>
</feature>
<dbReference type="InterPro" id="IPR003439">
    <property type="entry name" value="ABC_transporter-like_ATP-bd"/>
</dbReference>
<evidence type="ECO:0000259" key="11">
    <source>
        <dbReference type="PROSITE" id="PS50893"/>
    </source>
</evidence>
<evidence type="ECO:0000256" key="9">
    <source>
        <dbReference type="ARBA" id="ARBA00023455"/>
    </source>
</evidence>
<evidence type="ECO:0000313" key="13">
    <source>
        <dbReference type="EMBL" id="AJC12397.1"/>
    </source>
</evidence>
<dbReference type="GO" id="GO:0005524">
    <property type="term" value="F:ATP binding"/>
    <property type="evidence" value="ECO:0007669"/>
    <property type="project" value="UniProtKB-KW"/>
</dbReference>
<dbReference type="HOGENOM" id="CLU_000604_84_9_11"/>
<evidence type="ECO:0000256" key="1">
    <source>
        <dbReference type="ARBA" id="ARBA00004429"/>
    </source>
</evidence>
<keyword evidence="3" id="KW-1003">Cell membrane</keyword>
<protein>
    <submittedName>
        <fullName evidence="13">ABC transporter</fullName>
    </submittedName>
</protein>
<feature type="domain" description="ABC transmembrane type-1" evidence="12">
    <location>
        <begin position="22"/>
        <end position="297"/>
    </location>
</feature>
<comment type="subcellular location">
    <subcellularLocation>
        <location evidence="1">Cell inner membrane</location>
        <topology evidence="1">Multi-pass membrane protein</topology>
    </subcellularLocation>
</comment>
<evidence type="ECO:0000256" key="4">
    <source>
        <dbReference type="ARBA" id="ARBA00022692"/>
    </source>
</evidence>
<dbReference type="Proteomes" id="UP000031121">
    <property type="component" value="Chromosome"/>
</dbReference>
<evidence type="ECO:0000256" key="5">
    <source>
        <dbReference type="ARBA" id="ARBA00022741"/>
    </source>
</evidence>
<reference evidence="13 14" key="2">
    <citation type="journal article" date="2015" name="Genome Announc.">
        <title>Complete Genome Sequence of Coriobacteriaceae Strain 68-1-3, a Novel Mucus-Degrading Isolate from the Swine Intestinal Tract.</title>
        <authorList>
            <person name="Looft T."/>
            <person name="Bayles D.O."/>
            <person name="Alt D.P."/>
            <person name="Stanton T.B."/>
        </authorList>
    </citation>
    <scope>NUCLEOTIDE SEQUENCE [LARGE SCALE GENOMIC DNA]</scope>
    <source>
        <strain evidence="13 14">68-1-3</strain>
    </source>
</reference>
<dbReference type="GO" id="GO:0005886">
    <property type="term" value="C:plasma membrane"/>
    <property type="evidence" value="ECO:0007669"/>
    <property type="project" value="UniProtKB-SubCell"/>
</dbReference>
<evidence type="ECO:0000256" key="6">
    <source>
        <dbReference type="ARBA" id="ARBA00022840"/>
    </source>
</evidence>
<dbReference type="GO" id="GO:0034040">
    <property type="term" value="F:ATPase-coupled lipid transmembrane transporter activity"/>
    <property type="evidence" value="ECO:0007669"/>
    <property type="project" value="TreeGrafter"/>
</dbReference>
<evidence type="ECO:0000256" key="10">
    <source>
        <dbReference type="SAM" id="Phobius"/>
    </source>
</evidence>
<dbReference type="AlphaFoldDB" id="A0A0A8BB35"/>
<accession>A0A0A8BB35</accession>
<keyword evidence="4 10" id="KW-0812">Transmembrane</keyword>
<dbReference type="Pfam" id="PF00005">
    <property type="entry name" value="ABC_tran"/>
    <property type="match status" value="1"/>
</dbReference>
<dbReference type="KEGG" id="cbac:JI75_06730"/>
<keyword evidence="7 10" id="KW-1133">Transmembrane helix</keyword>
<dbReference type="SUPFAM" id="SSF52540">
    <property type="entry name" value="P-loop containing nucleoside triphosphate hydrolases"/>
    <property type="match status" value="1"/>
</dbReference>
<dbReference type="InterPro" id="IPR011527">
    <property type="entry name" value="ABC1_TM_dom"/>
</dbReference>
<keyword evidence="8 10" id="KW-0472">Membrane</keyword>
<organism evidence="13 14">
    <name type="scientific">Berryella intestinalis</name>
    <dbReference type="NCBI Taxonomy" id="1531429"/>
    <lineage>
        <taxon>Bacteria</taxon>
        <taxon>Bacillati</taxon>
        <taxon>Actinomycetota</taxon>
        <taxon>Coriobacteriia</taxon>
        <taxon>Eggerthellales</taxon>
        <taxon>Eggerthellaceae</taxon>
        <taxon>Berryella</taxon>
    </lineage>
</organism>
<feature type="transmembrane region" description="Helical" evidence="10">
    <location>
        <begin position="20"/>
        <end position="41"/>
    </location>
</feature>
<dbReference type="InterPro" id="IPR027417">
    <property type="entry name" value="P-loop_NTPase"/>
</dbReference>
<feature type="transmembrane region" description="Helical" evidence="10">
    <location>
        <begin position="135"/>
        <end position="168"/>
    </location>
</feature>
<dbReference type="InterPro" id="IPR003593">
    <property type="entry name" value="AAA+_ATPase"/>
</dbReference>
<reference evidence="14" key="1">
    <citation type="submission" date="2014-08" db="EMBL/GenBank/DDBJ databases">
        <title>Coriobacteriaceae sp. complete genome.</title>
        <authorList>
            <person name="Looft T."/>
            <person name="Bayles D.O."/>
            <person name="Stanton T.B."/>
        </authorList>
    </citation>
    <scope>NUCLEOTIDE SEQUENCE [LARGE SCALE GENOMIC DNA]</scope>
    <source>
        <strain evidence="14">68-1-3</strain>
    </source>
</reference>
<keyword evidence="14" id="KW-1185">Reference proteome</keyword>
<dbReference type="PROSITE" id="PS50929">
    <property type="entry name" value="ABC_TM1F"/>
    <property type="match status" value="1"/>
</dbReference>
<dbReference type="EMBL" id="CP009302">
    <property type="protein sequence ID" value="AJC12397.1"/>
    <property type="molecule type" value="Genomic_DNA"/>
</dbReference>
<evidence type="ECO:0000256" key="3">
    <source>
        <dbReference type="ARBA" id="ARBA00022475"/>
    </source>
</evidence>
<feature type="transmembrane region" description="Helical" evidence="10">
    <location>
        <begin position="53"/>
        <end position="72"/>
    </location>
</feature>
<dbReference type="Gene3D" id="1.20.1560.10">
    <property type="entry name" value="ABC transporter type 1, transmembrane domain"/>
    <property type="match status" value="1"/>
</dbReference>
<evidence type="ECO:0000256" key="7">
    <source>
        <dbReference type="ARBA" id="ARBA00022989"/>
    </source>
</evidence>
<feature type="transmembrane region" description="Helical" evidence="10">
    <location>
        <begin position="246"/>
        <end position="264"/>
    </location>
</feature>
<dbReference type="Gene3D" id="3.40.50.300">
    <property type="entry name" value="P-loop containing nucleotide triphosphate hydrolases"/>
    <property type="match status" value="1"/>
</dbReference>
<dbReference type="PANTHER" id="PTHR24221">
    <property type="entry name" value="ATP-BINDING CASSETTE SUB-FAMILY B"/>
    <property type="match status" value="1"/>
</dbReference>
<dbReference type="PROSITE" id="PS50893">
    <property type="entry name" value="ABC_TRANSPORTER_2"/>
    <property type="match status" value="1"/>
</dbReference>
<dbReference type="FunFam" id="3.40.50.300:FF:000221">
    <property type="entry name" value="Multidrug ABC transporter ATP-binding protein"/>
    <property type="match status" value="1"/>
</dbReference>
<dbReference type="PANTHER" id="PTHR24221:SF397">
    <property type="entry name" value="ABC TRANSPORTER, ATP-BINDING TRANSMEMBRANE PROTEIN"/>
    <property type="match status" value="1"/>
</dbReference>